<feature type="region of interest" description="Disordered" evidence="1">
    <location>
        <begin position="44"/>
        <end position="69"/>
    </location>
</feature>
<dbReference type="EMBL" id="AP018515">
    <property type="protein sequence ID" value="BBC79290.1"/>
    <property type="molecule type" value="Genomic_DNA"/>
</dbReference>
<name>A0A2Z5ZFI3_9PROT</name>
<organism evidence="2 3">
    <name type="scientific">Acetobacter orientalis</name>
    <dbReference type="NCBI Taxonomy" id="146474"/>
    <lineage>
        <taxon>Bacteria</taxon>
        <taxon>Pseudomonadati</taxon>
        <taxon>Pseudomonadota</taxon>
        <taxon>Alphaproteobacteria</taxon>
        <taxon>Acetobacterales</taxon>
        <taxon>Acetobacteraceae</taxon>
        <taxon>Acetobacter</taxon>
    </lineage>
</organism>
<evidence type="ECO:0000256" key="1">
    <source>
        <dbReference type="SAM" id="MobiDB-lite"/>
    </source>
</evidence>
<evidence type="ECO:0000313" key="3">
    <source>
        <dbReference type="Proteomes" id="UP000270034"/>
    </source>
</evidence>
<protein>
    <submittedName>
        <fullName evidence="2">Riboflavin synthase, beta subunit</fullName>
    </submittedName>
</protein>
<proteinExistence type="predicted"/>
<dbReference type="Proteomes" id="UP000270034">
    <property type="component" value="Chromosome"/>
</dbReference>
<sequence length="69" mass="7485">MGTEAHAQTLACPFIAKGTATACVTAALFHPDCNRRLWNYTRSADPTKNRRSRAYGQGHLPPVGNCTLP</sequence>
<gene>
    <name evidence="2" type="ORF">AcetOrient_orf01381</name>
</gene>
<accession>A0A2Z5ZFI3</accession>
<dbReference type="AlphaFoldDB" id="A0A2Z5ZFI3"/>
<dbReference type="KEGG" id="aot:AcetOri_orf01381"/>
<reference evidence="2 3" key="1">
    <citation type="submission" date="2018-02" db="EMBL/GenBank/DDBJ databases">
        <title>Acetobacter orientalis genome.</title>
        <authorList>
            <person name="Nakashima N."/>
            <person name="Tamura T."/>
        </authorList>
    </citation>
    <scope>NUCLEOTIDE SEQUENCE [LARGE SCALE GENOMIC DNA]</scope>
    <source>
        <strain evidence="2 3">FAN1</strain>
    </source>
</reference>
<evidence type="ECO:0000313" key="2">
    <source>
        <dbReference type="EMBL" id="BBC79290.1"/>
    </source>
</evidence>